<feature type="signal peptide" evidence="10">
    <location>
        <begin position="1"/>
        <end position="21"/>
    </location>
</feature>
<dbReference type="OrthoDB" id="351325at2"/>
<evidence type="ECO:0000313" key="12">
    <source>
        <dbReference type="Proteomes" id="UP000275571"/>
    </source>
</evidence>
<evidence type="ECO:0000256" key="4">
    <source>
        <dbReference type="ARBA" id="ARBA00023136"/>
    </source>
</evidence>
<name>A0A386PNW9_9SPIR</name>
<evidence type="ECO:0000256" key="7">
    <source>
        <dbReference type="ARBA" id="ARBA00023288"/>
    </source>
</evidence>
<feature type="chain" id="PRO_5017453061" description="Mlp family lipoprotein" evidence="10">
    <location>
        <begin position="22"/>
        <end position="149"/>
    </location>
</feature>
<geneLocation type="plasmid" evidence="11 12">
    <name>lp129</name>
</geneLocation>
<evidence type="ECO:0000256" key="3">
    <source>
        <dbReference type="ARBA" id="ARBA00022729"/>
    </source>
</evidence>
<keyword evidence="12" id="KW-1185">Reference proteome</keyword>
<evidence type="ECO:0000256" key="6">
    <source>
        <dbReference type="ARBA" id="ARBA00023237"/>
    </source>
</evidence>
<feature type="region of interest" description="Disordered" evidence="9">
    <location>
        <begin position="23"/>
        <end position="51"/>
    </location>
</feature>
<keyword evidence="5" id="KW-0564">Palmitate</keyword>
<keyword evidence="11" id="KW-0614">Plasmid</keyword>
<dbReference type="Proteomes" id="UP000275571">
    <property type="component" value="Plasmid lp129"/>
</dbReference>
<dbReference type="RefSeq" id="WP_120104734.1">
    <property type="nucleotide sequence ID" value="NZ_CP028885.1"/>
</dbReference>
<dbReference type="InterPro" id="IPR004983">
    <property type="entry name" value="Mlp"/>
</dbReference>
<dbReference type="PROSITE" id="PS51257">
    <property type="entry name" value="PROKAR_LIPOPROTEIN"/>
    <property type="match status" value="1"/>
</dbReference>
<dbReference type="AlphaFoldDB" id="A0A386PNW9"/>
<dbReference type="GO" id="GO:0009279">
    <property type="term" value="C:cell outer membrane"/>
    <property type="evidence" value="ECO:0007669"/>
    <property type="project" value="UniProtKB-SubCell"/>
</dbReference>
<keyword evidence="3 10" id="KW-0732">Signal</keyword>
<comment type="function">
    <text evidence="8">An outer membrane protein that may participate in pathogenesis. Some human Lyme disease patients have antibodies against this protein. The Mlp proteins probably undergo intragenic recombination, generating new alleles.</text>
</comment>
<dbReference type="EMBL" id="CP028885">
    <property type="protein sequence ID" value="AYE36815.1"/>
    <property type="molecule type" value="Genomic_DNA"/>
</dbReference>
<evidence type="ECO:0000256" key="8">
    <source>
        <dbReference type="ARBA" id="ARBA00046007"/>
    </source>
</evidence>
<comment type="subcellular location">
    <subcellularLocation>
        <location evidence="1">Cell outer membrane</location>
        <topology evidence="1">Lipid-anchor</topology>
    </subcellularLocation>
</comment>
<evidence type="ECO:0000256" key="1">
    <source>
        <dbReference type="ARBA" id="ARBA00004459"/>
    </source>
</evidence>
<proteinExistence type="inferred from homology"/>
<dbReference type="Pfam" id="PF03304">
    <property type="entry name" value="Mlp"/>
    <property type="match status" value="1"/>
</dbReference>
<accession>A0A386PNW9</accession>
<evidence type="ECO:0000256" key="9">
    <source>
        <dbReference type="SAM" id="MobiDB-lite"/>
    </source>
</evidence>
<evidence type="ECO:0000256" key="5">
    <source>
        <dbReference type="ARBA" id="ARBA00023139"/>
    </source>
</evidence>
<evidence type="ECO:0000313" key="11">
    <source>
        <dbReference type="EMBL" id="AYE36815.1"/>
    </source>
</evidence>
<feature type="compositionally biased region" description="Basic and acidic residues" evidence="9">
    <location>
        <begin position="23"/>
        <end position="38"/>
    </location>
</feature>
<keyword evidence="6" id="KW-0998">Cell outer membrane</keyword>
<organism evidence="11 12">
    <name type="scientific">Borrelia turcica IST7</name>
    <dbReference type="NCBI Taxonomy" id="1104446"/>
    <lineage>
        <taxon>Bacteria</taxon>
        <taxon>Pseudomonadati</taxon>
        <taxon>Spirochaetota</taxon>
        <taxon>Spirochaetia</taxon>
        <taxon>Spirochaetales</taxon>
        <taxon>Borreliaceae</taxon>
        <taxon>Borrelia</taxon>
    </lineage>
</organism>
<evidence type="ECO:0000256" key="2">
    <source>
        <dbReference type="ARBA" id="ARBA00008380"/>
    </source>
</evidence>
<protein>
    <recommendedName>
        <fullName evidence="13">Mlp family lipoprotein</fullName>
    </recommendedName>
</protein>
<keyword evidence="7" id="KW-0449">Lipoprotein</keyword>
<evidence type="ECO:0008006" key="13">
    <source>
        <dbReference type="Google" id="ProtNLM"/>
    </source>
</evidence>
<sequence>MGRMKYIVVFLLLLVSCKQYSEEIGDKGKDNPQDKSESEVSEEGQEEVKKTVEEALREKLSDTQKASLDFLKEALNDEGKFNKLLGMDEGKVKGALDHIQQELESCTGENVSSGKETFKKVVEGALGSSIDLNSFKNQAVSGCDANGGG</sequence>
<keyword evidence="4" id="KW-0472">Membrane</keyword>
<reference evidence="11 12" key="1">
    <citation type="journal article" date="2018" name="Infect. Genet. Evol.">
        <title>Genome-wide analysis of Borrelia turcica and 'Candidatus Borrelia tachyglossi' shows relapsing fever-like genomes with unique genomic links to Lyme disease Borrelia.</title>
        <authorList>
            <person name="Gofton A.W."/>
            <person name="Margos G."/>
            <person name="Fingerle V."/>
            <person name="Hepner S."/>
            <person name="Loh S.M."/>
            <person name="Ryan U."/>
            <person name="Irwin P."/>
            <person name="Oskam C.L."/>
        </authorList>
    </citation>
    <scope>NUCLEOTIDE SEQUENCE [LARGE SCALE GENOMIC DNA]</scope>
    <source>
        <strain evidence="11 12">IST7</strain>
        <plasmid evidence="11">lp129</plasmid>
    </source>
</reference>
<gene>
    <name evidence="11" type="ORF">DB313_04770</name>
</gene>
<evidence type="ECO:0000256" key="10">
    <source>
        <dbReference type="SAM" id="SignalP"/>
    </source>
</evidence>
<comment type="similarity">
    <text evidence="2">Belongs to the Multicopy lipoprotein (Mlp) family.</text>
</comment>
<dbReference type="KEGG" id="btur:DB313_04770"/>